<dbReference type="InterPro" id="IPR050248">
    <property type="entry name" value="Polysacc_deacetylase_ArnD"/>
</dbReference>
<feature type="region of interest" description="Disordered" evidence="22">
    <location>
        <begin position="393"/>
        <end position="439"/>
    </location>
</feature>
<evidence type="ECO:0000256" key="2">
    <source>
        <dbReference type="ARBA" id="ARBA00004191"/>
    </source>
</evidence>
<evidence type="ECO:0000259" key="23">
    <source>
        <dbReference type="PROSITE" id="PS51677"/>
    </source>
</evidence>
<dbReference type="AlphaFoldDB" id="A0A0L6VAZ8"/>
<proteinExistence type="inferred from homology"/>
<keyword evidence="12" id="KW-0146">Chitin degradation</keyword>
<dbReference type="OrthoDB" id="407355at2759"/>
<dbReference type="GO" id="GO:0005886">
    <property type="term" value="C:plasma membrane"/>
    <property type="evidence" value="ECO:0007669"/>
    <property type="project" value="UniProtKB-SubCell"/>
</dbReference>
<dbReference type="GO" id="GO:0046872">
    <property type="term" value="F:metal ion binding"/>
    <property type="evidence" value="ECO:0007669"/>
    <property type="project" value="UniProtKB-KW"/>
</dbReference>
<dbReference type="InterPro" id="IPR011330">
    <property type="entry name" value="Glyco_hydro/deAcase_b/a-brl"/>
</dbReference>
<gene>
    <name evidence="24" type="ORF">VP01_2052g4</name>
</gene>
<dbReference type="PROSITE" id="PS51677">
    <property type="entry name" value="NODB"/>
    <property type="match status" value="1"/>
</dbReference>
<evidence type="ECO:0000256" key="19">
    <source>
        <dbReference type="ARBA" id="ARBA00023326"/>
    </source>
</evidence>
<dbReference type="Gene3D" id="3.20.20.370">
    <property type="entry name" value="Glycoside hydrolase/deacetylase"/>
    <property type="match status" value="1"/>
</dbReference>
<keyword evidence="9" id="KW-0479">Metal-binding</keyword>
<evidence type="ECO:0000256" key="9">
    <source>
        <dbReference type="ARBA" id="ARBA00022723"/>
    </source>
</evidence>
<dbReference type="InterPro" id="IPR002509">
    <property type="entry name" value="NODB_dom"/>
</dbReference>
<comment type="subcellular location">
    <subcellularLocation>
        <location evidence="3">Cell membrane</location>
        <topology evidence="3">Lipid-anchor</topology>
        <topology evidence="3">GPI-anchor</topology>
    </subcellularLocation>
    <subcellularLocation>
        <location evidence="2">Secreted</location>
        <location evidence="2">Cell wall</location>
    </subcellularLocation>
</comment>
<evidence type="ECO:0000256" key="16">
    <source>
        <dbReference type="ARBA" id="ARBA00023285"/>
    </source>
</evidence>
<evidence type="ECO:0000256" key="11">
    <source>
        <dbReference type="ARBA" id="ARBA00022801"/>
    </source>
</evidence>
<comment type="catalytic activity">
    <reaction evidence="21">
        <text>[(1-&gt;4)-N-acetyl-beta-D-glucosaminyl](n) + n H2O = chitosan + n acetate</text>
        <dbReference type="Rhea" id="RHEA:10464"/>
        <dbReference type="Rhea" id="RHEA-COMP:9593"/>
        <dbReference type="Rhea" id="RHEA-COMP:9597"/>
        <dbReference type="ChEBI" id="CHEBI:15377"/>
        <dbReference type="ChEBI" id="CHEBI:17029"/>
        <dbReference type="ChEBI" id="CHEBI:30089"/>
        <dbReference type="ChEBI" id="CHEBI:57704"/>
        <dbReference type="EC" id="3.5.1.41"/>
    </reaction>
    <physiologicalReaction direction="left-to-right" evidence="21">
        <dbReference type="Rhea" id="RHEA:10465"/>
    </physiologicalReaction>
</comment>
<dbReference type="VEuPathDB" id="FungiDB:VP01_2052g4"/>
<evidence type="ECO:0000256" key="14">
    <source>
        <dbReference type="ARBA" id="ARBA00023180"/>
    </source>
</evidence>
<dbReference type="GO" id="GO:0009272">
    <property type="term" value="P:fungal-type cell wall biogenesis"/>
    <property type="evidence" value="ECO:0007669"/>
    <property type="project" value="UniProtKB-ARBA"/>
</dbReference>
<keyword evidence="25" id="KW-1185">Reference proteome</keyword>
<keyword evidence="13" id="KW-0472">Membrane</keyword>
<accession>A0A0L6VAZ8</accession>
<dbReference type="Proteomes" id="UP000037035">
    <property type="component" value="Unassembled WGS sequence"/>
</dbReference>
<dbReference type="FunFam" id="3.20.20.370:FF:000004">
    <property type="entry name" value="Related to Chitin deacetylase"/>
    <property type="match status" value="1"/>
</dbReference>
<evidence type="ECO:0000256" key="6">
    <source>
        <dbReference type="ARBA" id="ARBA00022512"/>
    </source>
</evidence>
<keyword evidence="16" id="KW-0170">Cobalt</keyword>
<evidence type="ECO:0000256" key="1">
    <source>
        <dbReference type="ARBA" id="ARBA00001941"/>
    </source>
</evidence>
<keyword evidence="14" id="KW-0325">Glycoprotein</keyword>
<keyword evidence="17" id="KW-0449">Lipoprotein</keyword>
<dbReference type="PANTHER" id="PTHR10587">
    <property type="entry name" value="GLYCOSYL TRANSFERASE-RELATED"/>
    <property type="match status" value="1"/>
</dbReference>
<dbReference type="EC" id="3.5.1.41" evidence="20"/>
<evidence type="ECO:0000256" key="4">
    <source>
        <dbReference type="ARBA" id="ARBA00010973"/>
    </source>
</evidence>
<evidence type="ECO:0000256" key="15">
    <source>
        <dbReference type="ARBA" id="ARBA00023277"/>
    </source>
</evidence>
<evidence type="ECO:0000256" key="17">
    <source>
        <dbReference type="ARBA" id="ARBA00023288"/>
    </source>
</evidence>
<keyword evidence="5" id="KW-1003">Cell membrane</keyword>
<evidence type="ECO:0000256" key="21">
    <source>
        <dbReference type="ARBA" id="ARBA00048494"/>
    </source>
</evidence>
<dbReference type="GO" id="GO:0071555">
    <property type="term" value="P:cell wall organization"/>
    <property type="evidence" value="ECO:0007669"/>
    <property type="project" value="UniProtKB-KW"/>
</dbReference>
<protein>
    <recommendedName>
        <fullName evidence="20">chitin deacetylase</fullName>
        <ecNumber evidence="20">3.5.1.41</ecNumber>
    </recommendedName>
</protein>
<dbReference type="GO" id="GO:0006032">
    <property type="term" value="P:chitin catabolic process"/>
    <property type="evidence" value="ECO:0007669"/>
    <property type="project" value="UniProtKB-KW"/>
</dbReference>
<evidence type="ECO:0000256" key="10">
    <source>
        <dbReference type="ARBA" id="ARBA00022729"/>
    </source>
</evidence>
<evidence type="ECO:0000256" key="13">
    <source>
        <dbReference type="ARBA" id="ARBA00023136"/>
    </source>
</evidence>
<dbReference type="SUPFAM" id="SSF88713">
    <property type="entry name" value="Glycoside hydrolase/deacetylase"/>
    <property type="match status" value="1"/>
</dbReference>
<keyword evidence="19" id="KW-0624">Polysaccharide degradation</keyword>
<evidence type="ECO:0000256" key="20">
    <source>
        <dbReference type="ARBA" id="ARBA00024056"/>
    </source>
</evidence>
<keyword evidence="8" id="KW-0336">GPI-anchor</keyword>
<keyword evidence="15" id="KW-0119">Carbohydrate metabolism</keyword>
<keyword evidence="10" id="KW-0732">Signal</keyword>
<evidence type="ECO:0000256" key="3">
    <source>
        <dbReference type="ARBA" id="ARBA00004609"/>
    </source>
</evidence>
<comment type="similarity">
    <text evidence="4">Belongs to the polysaccharide deacetylase family.</text>
</comment>
<keyword evidence="7" id="KW-0964">Secreted</keyword>
<keyword evidence="18" id="KW-0961">Cell wall biogenesis/degradation</keyword>
<evidence type="ECO:0000256" key="8">
    <source>
        <dbReference type="ARBA" id="ARBA00022622"/>
    </source>
</evidence>
<comment type="caution">
    <text evidence="24">The sequence shown here is derived from an EMBL/GenBank/DDBJ whole genome shotgun (WGS) entry which is preliminary data.</text>
</comment>
<feature type="domain" description="NodB homology" evidence="23">
    <location>
        <begin position="176"/>
        <end position="368"/>
    </location>
</feature>
<evidence type="ECO:0000313" key="24">
    <source>
        <dbReference type="EMBL" id="KNZ57869.1"/>
    </source>
</evidence>
<keyword evidence="6" id="KW-0134">Cell wall</keyword>
<dbReference type="EMBL" id="LAVV01006896">
    <property type="protein sequence ID" value="KNZ57869.1"/>
    <property type="molecule type" value="Genomic_DNA"/>
</dbReference>
<reference evidence="24 25" key="1">
    <citation type="submission" date="2015-08" db="EMBL/GenBank/DDBJ databases">
        <title>Next Generation Sequencing and Analysis of the Genome of Puccinia sorghi L Schw, the Causal Agent of Maize Common Rust.</title>
        <authorList>
            <person name="Rochi L."/>
            <person name="Burguener G."/>
            <person name="Darino M."/>
            <person name="Turjanski A."/>
            <person name="Kreff E."/>
            <person name="Dieguez M.J."/>
            <person name="Sacco F."/>
        </authorList>
    </citation>
    <scope>NUCLEOTIDE SEQUENCE [LARGE SCALE GENOMIC DNA]</scope>
    <source>
        <strain evidence="24 25">RO10H11247</strain>
    </source>
</reference>
<sequence length="464" mass="50549">MECSGQFKSHLSPARLSQGRSLSCMLPLTATCTTLFLSISSLLVKYPVSACGHDLHLHRRQRSNTWQSAAQSLDPAVECAPYSYPPVQAIVKSYPAIWQIANLSQPGLDPQALQIYNQIQSKIPNTPVKGTPEGDFTATTPNYPRSDPDCWWSFGKCTTPKLAGLVPDVSTCPEASTFGLTLDDGPNCSHNAYYDLLRQTNQKASLFYVGSNVIDWPLEAQRGLADGHEICSHTWSHRYMTGLTSEQAFAELYFSKKIIKDVLGITVQCWRPPFGDVDDRIRFIAASLGLSTILWDNDVNDFRIATLGQAAVNANYQNILDGVARGAFSSHGTIVLSHELNGGTMNTSATYLPKIQQAFKYVVPVAVCQNNSQPYIETSYTYPTFAEWTRGTRTKNIPDPVAKPGEPLKIPSSPNQGSNSYPSGANAGSAGAGASKSQASSVSRHTSQHFFLLGLLISVIAGMW</sequence>
<keyword evidence="11" id="KW-0378">Hydrolase</keyword>
<dbReference type="PANTHER" id="PTHR10587:SF98">
    <property type="entry name" value="CHITIN DEACETYLASE"/>
    <property type="match status" value="1"/>
</dbReference>
<dbReference type="Pfam" id="PF01522">
    <property type="entry name" value="Polysacc_deac_1"/>
    <property type="match status" value="1"/>
</dbReference>
<dbReference type="GO" id="GO:0000272">
    <property type="term" value="P:polysaccharide catabolic process"/>
    <property type="evidence" value="ECO:0007669"/>
    <property type="project" value="UniProtKB-KW"/>
</dbReference>
<dbReference type="GO" id="GO:0004099">
    <property type="term" value="F:chitin deacetylase activity"/>
    <property type="evidence" value="ECO:0007669"/>
    <property type="project" value="UniProtKB-EC"/>
</dbReference>
<evidence type="ECO:0000256" key="12">
    <source>
        <dbReference type="ARBA" id="ARBA00023024"/>
    </source>
</evidence>
<evidence type="ECO:0000256" key="22">
    <source>
        <dbReference type="SAM" id="MobiDB-lite"/>
    </source>
</evidence>
<dbReference type="STRING" id="27349.A0A0L6VAZ8"/>
<evidence type="ECO:0000256" key="7">
    <source>
        <dbReference type="ARBA" id="ARBA00022525"/>
    </source>
</evidence>
<organism evidence="24 25">
    <name type="scientific">Puccinia sorghi</name>
    <dbReference type="NCBI Taxonomy" id="27349"/>
    <lineage>
        <taxon>Eukaryota</taxon>
        <taxon>Fungi</taxon>
        <taxon>Dikarya</taxon>
        <taxon>Basidiomycota</taxon>
        <taxon>Pucciniomycotina</taxon>
        <taxon>Pucciniomycetes</taxon>
        <taxon>Pucciniales</taxon>
        <taxon>Pucciniaceae</taxon>
        <taxon>Puccinia</taxon>
    </lineage>
</organism>
<evidence type="ECO:0000256" key="5">
    <source>
        <dbReference type="ARBA" id="ARBA00022475"/>
    </source>
</evidence>
<feature type="compositionally biased region" description="Low complexity" evidence="22">
    <location>
        <begin position="417"/>
        <end position="439"/>
    </location>
</feature>
<comment type="cofactor">
    <cofactor evidence="1">
        <name>Co(2+)</name>
        <dbReference type="ChEBI" id="CHEBI:48828"/>
    </cofactor>
</comment>
<dbReference type="GO" id="GO:0098552">
    <property type="term" value="C:side of membrane"/>
    <property type="evidence" value="ECO:0007669"/>
    <property type="project" value="UniProtKB-KW"/>
</dbReference>
<evidence type="ECO:0000313" key="25">
    <source>
        <dbReference type="Proteomes" id="UP000037035"/>
    </source>
</evidence>
<evidence type="ECO:0000256" key="18">
    <source>
        <dbReference type="ARBA" id="ARBA00023316"/>
    </source>
</evidence>
<name>A0A0L6VAZ8_9BASI</name>